<dbReference type="EMBL" id="CACRXK020006712">
    <property type="protein sequence ID" value="CAB4010215.1"/>
    <property type="molecule type" value="Genomic_DNA"/>
</dbReference>
<name>A0A7D9EJY2_PARCT</name>
<protein>
    <submittedName>
        <fullName evidence="1">Uncharacterized protein</fullName>
    </submittedName>
</protein>
<evidence type="ECO:0000313" key="2">
    <source>
        <dbReference type="Proteomes" id="UP001152795"/>
    </source>
</evidence>
<dbReference type="AlphaFoldDB" id="A0A7D9EJY2"/>
<comment type="caution">
    <text evidence="1">The sequence shown here is derived from an EMBL/GenBank/DDBJ whole genome shotgun (WGS) entry which is preliminary data.</text>
</comment>
<proteinExistence type="predicted"/>
<keyword evidence="2" id="KW-1185">Reference proteome</keyword>
<organism evidence="1 2">
    <name type="scientific">Paramuricea clavata</name>
    <name type="common">Red gorgonian</name>
    <name type="synonym">Violescent sea-whip</name>
    <dbReference type="NCBI Taxonomy" id="317549"/>
    <lineage>
        <taxon>Eukaryota</taxon>
        <taxon>Metazoa</taxon>
        <taxon>Cnidaria</taxon>
        <taxon>Anthozoa</taxon>
        <taxon>Octocorallia</taxon>
        <taxon>Malacalcyonacea</taxon>
        <taxon>Plexauridae</taxon>
        <taxon>Paramuricea</taxon>
    </lineage>
</organism>
<gene>
    <name evidence="1" type="ORF">PACLA_8A025979</name>
</gene>
<dbReference type="Proteomes" id="UP001152795">
    <property type="component" value="Unassembled WGS sequence"/>
</dbReference>
<feature type="non-terminal residue" evidence="1">
    <location>
        <position position="85"/>
    </location>
</feature>
<reference evidence="1" key="1">
    <citation type="submission" date="2020-04" db="EMBL/GenBank/DDBJ databases">
        <authorList>
            <person name="Alioto T."/>
            <person name="Alioto T."/>
            <person name="Gomez Garrido J."/>
        </authorList>
    </citation>
    <scope>NUCLEOTIDE SEQUENCE</scope>
    <source>
        <strain evidence="1">A484AB</strain>
    </source>
</reference>
<evidence type="ECO:0000313" key="1">
    <source>
        <dbReference type="EMBL" id="CAB4010215.1"/>
    </source>
</evidence>
<accession>A0A7D9EJY2</accession>
<sequence>MELQKEIEHVQRRALRIIIPYMSYEDALCHLQLESLRDRRELLTKSFYRSVLKQDNKLNDLIPTVVNHTYSLRNPRNIPMFESQT</sequence>